<evidence type="ECO:0000313" key="3">
    <source>
        <dbReference type="Proteomes" id="UP000321720"/>
    </source>
</evidence>
<gene>
    <name evidence="2" type="ORF">CCO02nite_20370</name>
</gene>
<dbReference type="Proteomes" id="UP000321720">
    <property type="component" value="Unassembled WGS sequence"/>
</dbReference>
<sequence>MAERRYTDGERGAHPTAAPTPSAGPSTPPTGGAGTSTGVGDDAVERAARALDEHRWKSMSVRSAECECGEIITGDDSLTEFPADEAFRRHLARAALAAAGVGETVTEWGVEHSQGLVHEEYGTPYTEARARARAAEMIAGDERRQAAYRGKVRLMRREVTPWVVVEDGAR</sequence>
<dbReference type="AlphaFoldDB" id="A0A511JC87"/>
<dbReference type="EMBL" id="BJWG01000008">
    <property type="protein sequence ID" value="GEL95379.1"/>
    <property type="molecule type" value="Genomic_DNA"/>
</dbReference>
<feature type="compositionally biased region" description="Low complexity" evidence="1">
    <location>
        <begin position="14"/>
        <end position="25"/>
    </location>
</feature>
<name>A0A511JC87_9CELL</name>
<feature type="region of interest" description="Disordered" evidence="1">
    <location>
        <begin position="1"/>
        <end position="55"/>
    </location>
</feature>
<organism evidence="2 3">
    <name type="scientific">Cellulomonas composti</name>
    <dbReference type="NCBI Taxonomy" id="266130"/>
    <lineage>
        <taxon>Bacteria</taxon>
        <taxon>Bacillati</taxon>
        <taxon>Actinomycetota</taxon>
        <taxon>Actinomycetes</taxon>
        <taxon>Micrococcales</taxon>
        <taxon>Cellulomonadaceae</taxon>
        <taxon>Cellulomonas</taxon>
    </lineage>
</organism>
<comment type="caution">
    <text evidence="2">The sequence shown here is derived from an EMBL/GenBank/DDBJ whole genome shotgun (WGS) entry which is preliminary data.</text>
</comment>
<keyword evidence="3" id="KW-1185">Reference proteome</keyword>
<reference evidence="2 3" key="1">
    <citation type="submission" date="2019-07" db="EMBL/GenBank/DDBJ databases">
        <title>Whole genome shotgun sequence of Cellulomonas composti NBRC 100758.</title>
        <authorList>
            <person name="Hosoyama A."/>
            <person name="Uohara A."/>
            <person name="Ohji S."/>
            <person name="Ichikawa N."/>
        </authorList>
    </citation>
    <scope>NUCLEOTIDE SEQUENCE [LARGE SCALE GENOMIC DNA]</scope>
    <source>
        <strain evidence="2 3">NBRC 100758</strain>
    </source>
</reference>
<proteinExistence type="predicted"/>
<accession>A0A511JC87</accession>
<evidence type="ECO:0000256" key="1">
    <source>
        <dbReference type="SAM" id="MobiDB-lite"/>
    </source>
</evidence>
<protein>
    <submittedName>
        <fullName evidence="2">Uncharacterized protein</fullName>
    </submittedName>
</protein>
<evidence type="ECO:0000313" key="2">
    <source>
        <dbReference type="EMBL" id="GEL95379.1"/>
    </source>
</evidence>
<feature type="compositionally biased region" description="Basic and acidic residues" evidence="1">
    <location>
        <begin position="1"/>
        <end position="13"/>
    </location>
</feature>
<feature type="compositionally biased region" description="Basic and acidic residues" evidence="1">
    <location>
        <begin position="43"/>
        <end position="55"/>
    </location>
</feature>